<reference evidence="6 7" key="1">
    <citation type="submission" date="2019-02" db="EMBL/GenBank/DDBJ databases">
        <title>Arundinibacter roseus gen. nov., sp. nov., a new member of the family Cytophagaceae.</title>
        <authorList>
            <person name="Szuroczki S."/>
            <person name="Khayer B."/>
            <person name="Sproer C."/>
            <person name="Toumi M."/>
            <person name="Szabo A."/>
            <person name="Felfoldi T."/>
            <person name="Schumann P."/>
            <person name="Toth E."/>
        </authorList>
    </citation>
    <scope>NUCLEOTIDE SEQUENCE [LARGE SCALE GENOMIC DNA]</scope>
    <source>
        <strain evidence="6 7">DMA-k-7a</strain>
    </source>
</reference>
<feature type="domain" description="Response regulatory" evidence="5">
    <location>
        <begin position="5"/>
        <end position="121"/>
    </location>
</feature>
<dbReference type="PANTHER" id="PTHR43214">
    <property type="entry name" value="TWO-COMPONENT RESPONSE REGULATOR"/>
    <property type="match status" value="1"/>
</dbReference>
<feature type="domain" description="HTH luxR-type" evidence="4">
    <location>
        <begin position="149"/>
        <end position="214"/>
    </location>
</feature>
<sequence length="216" mass="24348">MKEIRVLLADDHEIVLDSLAMMISSIKGISVSTTATNGMEALEKLSQFPVDIVLSDMHMPSLNGIELALRMRESYPQIKLILLTMEEGPEIIRSALHAGVWGYVFKKVSRRELETALFTVAGGERYFTEDVNQQLSQLSNDGAVNGYESSDTINSLSKREIEIIRLIVNEVPTQEIADKLFISPKTVDTHRRNIFKKLDIHTVVALTRFAIKYKLI</sequence>
<name>A0A4R4KIL0_9BACT</name>
<dbReference type="PROSITE" id="PS50110">
    <property type="entry name" value="RESPONSE_REGULATORY"/>
    <property type="match status" value="1"/>
</dbReference>
<evidence type="ECO:0000256" key="1">
    <source>
        <dbReference type="ARBA" id="ARBA00022553"/>
    </source>
</evidence>
<dbReference type="GO" id="GO:0006355">
    <property type="term" value="P:regulation of DNA-templated transcription"/>
    <property type="evidence" value="ECO:0007669"/>
    <property type="project" value="InterPro"/>
</dbReference>
<evidence type="ECO:0000256" key="2">
    <source>
        <dbReference type="ARBA" id="ARBA00023125"/>
    </source>
</evidence>
<proteinExistence type="predicted"/>
<dbReference type="RefSeq" id="WP_132114642.1">
    <property type="nucleotide sequence ID" value="NZ_SMJU01000002.1"/>
</dbReference>
<comment type="caution">
    <text evidence="6">The sequence shown here is derived from an EMBL/GenBank/DDBJ whole genome shotgun (WGS) entry which is preliminary data.</text>
</comment>
<dbReference type="InterPro" id="IPR058245">
    <property type="entry name" value="NreC/VraR/RcsB-like_REC"/>
</dbReference>
<dbReference type="EMBL" id="SMJU01000002">
    <property type="protein sequence ID" value="TDB68050.1"/>
    <property type="molecule type" value="Genomic_DNA"/>
</dbReference>
<dbReference type="Pfam" id="PF00072">
    <property type="entry name" value="Response_reg"/>
    <property type="match status" value="1"/>
</dbReference>
<dbReference type="InterPro" id="IPR016032">
    <property type="entry name" value="Sig_transdc_resp-reg_C-effctor"/>
</dbReference>
<keyword evidence="1 3" id="KW-0597">Phosphoprotein</keyword>
<evidence type="ECO:0000259" key="4">
    <source>
        <dbReference type="PROSITE" id="PS50043"/>
    </source>
</evidence>
<dbReference type="InterPro" id="IPR011006">
    <property type="entry name" value="CheY-like_superfamily"/>
</dbReference>
<dbReference type="PROSITE" id="PS50043">
    <property type="entry name" value="HTH_LUXR_2"/>
    <property type="match status" value="1"/>
</dbReference>
<dbReference type="AlphaFoldDB" id="A0A4R4KIL0"/>
<dbReference type="PRINTS" id="PR00038">
    <property type="entry name" value="HTHLUXR"/>
</dbReference>
<dbReference type="GO" id="GO:0000160">
    <property type="term" value="P:phosphorelay signal transduction system"/>
    <property type="evidence" value="ECO:0007669"/>
    <property type="project" value="InterPro"/>
</dbReference>
<gene>
    <name evidence="6" type="ORF">EZE20_03775</name>
</gene>
<dbReference type="InterPro" id="IPR000792">
    <property type="entry name" value="Tscrpt_reg_LuxR_C"/>
</dbReference>
<dbReference type="CDD" id="cd17535">
    <property type="entry name" value="REC_NarL-like"/>
    <property type="match status" value="1"/>
</dbReference>
<evidence type="ECO:0000313" key="6">
    <source>
        <dbReference type="EMBL" id="TDB68050.1"/>
    </source>
</evidence>
<evidence type="ECO:0000256" key="3">
    <source>
        <dbReference type="PROSITE-ProRule" id="PRU00169"/>
    </source>
</evidence>
<dbReference type="Proteomes" id="UP000295706">
    <property type="component" value="Unassembled WGS sequence"/>
</dbReference>
<accession>A0A4R4KIL0</accession>
<dbReference type="SMART" id="SM00448">
    <property type="entry name" value="REC"/>
    <property type="match status" value="1"/>
</dbReference>
<dbReference type="SUPFAM" id="SSF46894">
    <property type="entry name" value="C-terminal effector domain of the bipartite response regulators"/>
    <property type="match status" value="1"/>
</dbReference>
<dbReference type="Pfam" id="PF00196">
    <property type="entry name" value="GerE"/>
    <property type="match status" value="1"/>
</dbReference>
<dbReference type="SMART" id="SM00421">
    <property type="entry name" value="HTH_LUXR"/>
    <property type="match status" value="1"/>
</dbReference>
<dbReference type="OrthoDB" id="9797341at2"/>
<dbReference type="InterPro" id="IPR036388">
    <property type="entry name" value="WH-like_DNA-bd_sf"/>
</dbReference>
<dbReference type="CDD" id="cd06170">
    <property type="entry name" value="LuxR_C_like"/>
    <property type="match status" value="1"/>
</dbReference>
<evidence type="ECO:0000259" key="5">
    <source>
        <dbReference type="PROSITE" id="PS50110"/>
    </source>
</evidence>
<dbReference type="GO" id="GO:0003677">
    <property type="term" value="F:DNA binding"/>
    <property type="evidence" value="ECO:0007669"/>
    <property type="project" value="UniProtKB-KW"/>
</dbReference>
<keyword evidence="2" id="KW-0238">DNA-binding</keyword>
<feature type="modified residue" description="4-aspartylphosphate" evidence="3">
    <location>
        <position position="56"/>
    </location>
</feature>
<dbReference type="SUPFAM" id="SSF52172">
    <property type="entry name" value="CheY-like"/>
    <property type="match status" value="1"/>
</dbReference>
<organism evidence="6 7">
    <name type="scientific">Arundinibacter roseus</name>
    <dbReference type="NCBI Taxonomy" id="2070510"/>
    <lineage>
        <taxon>Bacteria</taxon>
        <taxon>Pseudomonadati</taxon>
        <taxon>Bacteroidota</taxon>
        <taxon>Cytophagia</taxon>
        <taxon>Cytophagales</taxon>
        <taxon>Spirosomataceae</taxon>
        <taxon>Arundinibacter</taxon>
    </lineage>
</organism>
<keyword evidence="7" id="KW-1185">Reference proteome</keyword>
<dbReference type="InterPro" id="IPR039420">
    <property type="entry name" value="WalR-like"/>
</dbReference>
<dbReference type="Gene3D" id="3.40.50.2300">
    <property type="match status" value="1"/>
</dbReference>
<protein>
    <submittedName>
        <fullName evidence="6">Response regulator transcription factor</fullName>
    </submittedName>
</protein>
<dbReference type="InterPro" id="IPR001789">
    <property type="entry name" value="Sig_transdc_resp-reg_receiver"/>
</dbReference>
<dbReference type="Gene3D" id="1.10.10.10">
    <property type="entry name" value="Winged helix-like DNA-binding domain superfamily/Winged helix DNA-binding domain"/>
    <property type="match status" value="1"/>
</dbReference>
<dbReference type="PANTHER" id="PTHR43214:SF43">
    <property type="entry name" value="TWO-COMPONENT RESPONSE REGULATOR"/>
    <property type="match status" value="1"/>
</dbReference>
<evidence type="ECO:0000313" key="7">
    <source>
        <dbReference type="Proteomes" id="UP000295706"/>
    </source>
</evidence>